<organism evidence="15 16">
    <name type="scientific">Lactuca saligna</name>
    <name type="common">Willowleaf lettuce</name>
    <dbReference type="NCBI Taxonomy" id="75948"/>
    <lineage>
        <taxon>Eukaryota</taxon>
        <taxon>Viridiplantae</taxon>
        <taxon>Streptophyta</taxon>
        <taxon>Embryophyta</taxon>
        <taxon>Tracheophyta</taxon>
        <taxon>Spermatophyta</taxon>
        <taxon>Magnoliopsida</taxon>
        <taxon>eudicotyledons</taxon>
        <taxon>Gunneridae</taxon>
        <taxon>Pentapetalae</taxon>
        <taxon>asterids</taxon>
        <taxon>campanulids</taxon>
        <taxon>Asterales</taxon>
        <taxon>Asteraceae</taxon>
        <taxon>Cichorioideae</taxon>
        <taxon>Cichorieae</taxon>
        <taxon>Lactucinae</taxon>
        <taxon>Lactuca</taxon>
    </lineage>
</organism>
<dbReference type="InterPro" id="IPR046956">
    <property type="entry name" value="RLP23-like"/>
</dbReference>
<feature type="region of interest" description="Disordered" evidence="11">
    <location>
        <begin position="875"/>
        <end position="894"/>
    </location>
</feature>
<reference evidence="15" key="1">
    <citation type="submission" date="2023-04" db="EMBL/GenBank/DDBJ databases">
        <authorList>
            <person name="Vijverberg K."/>
            <person name="Xiong W."/>
            <person name="Schranz E."/>
        </authorList>
    </citation>
    <scope>NUCLEOTIDE SEQUENCE</scope>
</reference>
<evidence type="ECO:0000256" key="9">
    <source>
        <dbReference type="ARBA" id="ARBA00023136"/>
    </source>
</evidence>
<dbReference type="AlphaFoldDB" id="A0AA35ZCS5"/>
<evidence type="ECO:0000256" key="4">
    <source>
        <dbReference type="ARBA" id="ARBA00022614"/>
    </source>
</evidence>
<evidence type="ECO:0000313" key="16">
    <source>
        <dbReference type="Proteomes" id="UP001177003"/>
    </source>
</evidence>
<protein>
    <recommendedName>
        <fullName evidence="17">Leucine-rich repeat-containing N-terminal plant-type domain-containing protein</fullName>
    </recommendedName>
</protein>
<name>A0AA35ZCS5_LACSI</name>
<evidence type="ECO:0000256" key="5">
    <source>
        <dbReference type="ARBA" id="ARBA00022692"/>
    </source>
</evidence>
<keyword evidence="16" id="KW-1185">Reference proteome</keyword>
<evidence type="ECO:0000256" key="3">
    <source>
        <dbReference type="ARBA" id="ARBA00022475"/>
    </source>
</evidence>
<evidence type="ECO:0000313" key="15">
    <source>
        <dbReference type="EMBL" id="CAI9290211.1"/>
    </source>
</evidence>
<gene>
    <name evidence="15" type="ORF">LSALG_LOCUS29416</name>
</gene>
<dbReference type="PANTHER" id="PTHR48063:SF103">
    <property type="entry name" value="LEUCINE-RICH RECEPTOR-LIKE KINASE FAMILY PROTEIN"/>
    <property type="match status" value="1"/>
</dbReference>
<dbReference type="FunFam" id="3.80.10.10:FF:000213">
    <property type="entry name" value="Tyrosine-sulfated glycopeptide receptor 1"/>
    <property type="match status" value="1"/>
</dbReference>
<keyword evidence="10" id="KW-0325">Glycoprotein</keyword>
<feature type="domain" description="Disease resistance R13L4/SHOC-2-like LRR" evidence="14">
    <location>
        <begin position="103"/>
        <end position="319"/>
    </location>
</feature>
<keyword evidence="7" id="KW-0677">Repeat</keyword>
<keyword evidence="5 12" id="KW-0812">Transmembrane</keyword>
<evidence type="ECO:0000256" key="6">
    <source>
        <dbReference type="ARBA" id="ARBA00022729"/>
    </source>
</evidence>
<keyword evidence="6" id="KW-0732">Signal</keyword>
<dbReference type="InterPro" id="IPR032675">
    <property type="entry name" value="LRR_dom_sf"/>
</dbReference>
<dbReference type="Pfam" id="PF13855">
    <property type="entry name" value="LRR_8"/>
    <property type="match status" value="1"/>
</dbReference>
<feature type="domain" description="Leucine-rich repeat-containing N-terminal plant-type" evidence="13">
    <location>
        <begin position="40"/>
        <end position="79"/>
    </location>
</feature>
<proteinExistence type="inferred from homology"/>
<feature type="transmembrane region" description="Helical" evidence="12">
    <location>
        <begin position="900"/>
        <end position="923"/>
    </location>
</feature>
<comment type="subcellular location">
    <subcellularLocation>
        <location evidence="1">Cell membrane</location>
        <topology evidence="1">Single-pass type I membrane protein</topology>
    </subcellularLocation>
</comment>
<evidence type="ECO:0000256" key="7">
    <source>
        <dbReference type="ARBA" id="ARBA00022737"/>
    </source>
</evidence>
<evidence type="ECO:0000259" key="14">
    <source>
        <dbReference type="Pfam" id="PF23598"/>
    </source>
</evidence>
<sequence>MVMVMAMMKRDQNTSANQLVAVEGGRGDDTNGVTTNKCLDKERDALLQFKANLHDPDGSLSTWRPEDDDCCAWKGVWCDSQTGHHVTDLYLSDAGLVGEISHSLVNLTYLNVLDLRYNSFHGTIPTCIGSLTELTDLRLSHNSFHGTIPTFIGSLTELTLLELSDNSFYGTIPPEFGNLTNLEGLYLGDVGRCRVENLDWLSPLSHLVHLEMDGTSLAKANQWVNVISSLRKLLSLSLDGCELSQVMYPYSSSFLNSSSSIEYLYLRNNNLTSSMYRWLFPLTSNKLCRLDLSGNMLDGIPKYLGNLSSLYSLDFNNNSDVVNFPSFLYNLSGCTSLTLRSLYAERSQFTGSFSDIIQKFSSLRYLYLSDNHINGTISEKLWELSSLDHICLSQNHLSGAISENIGNSMASIINLSKNPLQGVPSTDHMSNLSYVKQLDLSSCKLGPHFPRWIQKLEKLIHLDISNTSISDTAPPEIWNMQLSYLNISSNNISGEAPDLSSRDFAITIDLSSNSFNGPIPHLPLRLVLLNLSRNKFSGGISFICQIVGGFLKFLDLSHNSLTGQIPDCLWHFKELKVLNLGHNSLSGRLPPSIGCLIQLEVLYLYKNSFSGQLPLSLKNCTKLNFLDLGANRFSGNVPAWIGENLSGLYALILRSNNFFGTIPLQVCQLPNLQILDFSRNNLHGSIPSCLSNLTRMAQEGFLPPPNVHPYTAPSYPHPYISYSSLKMYNVTETEYDAQEEYVDHAMIEWQGDEREFTRNLGLLKTIDLSSNNLTGHIPYELTDLHELLALNLSKNALIGEIPQQVGQMKNLLALDLSRNSLSGGIPSTMSQMTLLCYLDVSSNNFSGRIPSSTQLQSFQHSSYDGNAGLCGPPLSRKCPGDEESLVGKSEGDGKDRDEDWGWLCIGGGTGFVTGFWIACGALLLNHRGRRAFFNFYDSFRDWVYVTVVVFIAKLQRIAHMVFKSPLSINMPPTPWVAISDFQIYCMRILSLWPWLQLSFRKLIGDQVLC</sequence>
<evidence type="ECO:0000259" key="13">
    <source>
        <dbReference type="Pfam" id="PF08263"/>
    </source>
</evidence>
<dbReference type="Pfam" id="PF08263">
    <property type="entry name" value="LRRNT_2"/>
    <property type="match status" value="1"/>
</dbReference>
<evidence type="ECO:0000256" key="2">
    <source>
        <dbReference type="ARBA" id="ARBA00009592"/>
    </source>
</evidence>
<keyword evidence="3" id="KW-1003">Cell membrane</keyword>
<dbReference type="PANTHER" id="PTHR48063">
    <property type="entry name" value="LRR RECEPTOR-LIKE KINASE"/>
    <property type="match status" value="1"/>
</dbReference>
<dbReference type="SMART" id="SM00369">
    <property type="entry name" value="LRR_TYP"/>
    <property type="match status" value="9"/>
</dbReference>
<dbReference type="InterPro" id="IPR055414">
    <property type="entry name" value="LRR_R13L4/SHOC2-like"/>
</dbReference>
<dbReference type="Pfam" id="PF23598">
    <property type="entry name" value="LRR_14"/>
    <property type="match status" value="1"/>
</dbReference>
<evidence type="ECO:0000256" key="1">
    <source>
        <dbReference type="ARBA" id="ARBA00004251"/>
    </source>
</evidence>
<evidence type="ECO:0000256" key="10">
    <source>
        <dbReference type="ARBA" id="ARBA00023180"/>
    </source>
</evidence>
<dbReference type="PRINTS" id="PR00019">
    <property type="entry name" value="LEURICHRPT"/>
</dbReference>
<keyword evidence="9 12" id="KW-0472">Membrane</keyword>
<evidence type="ECO:0000256" key="8">
    <source>
        <dbReference type="ARBA" id="ARBA00022989"/>
    </source>
</evidence>
<dbReference type="InterPro" id="IPR003591">
    <property type="entry name" value="Leu-rich_rpt_typical-subtyp"/>
</dbReference>
<accession>A0AA35ZCS5</accession>
<dbReference type="GO" id="GO:0006952">
    <property type="term" value="P:defense response"/>
    <property type="evidence" value="ECO:0007669"/>
    <property type="project" value="UniProtKB-ARBA"/>
</dbReference>
<keyword evidence="8 12" id="KW-1133">Transmembrane helix</keyword>
<evidence type="ECO:0000256" key="11">
    <source>
        <dbReference type="SAM" id="MobiDB-lite"/>
    </source>
</evidence>
<keyword evidence="4" id="KW-0433">Leucine-rich repeat</keyword>
<dbReference type="SUPFAM" id="SSF52047">
    <property type="entry name" value="RNI-like"/>
    <property type="match status" value="1"/>
</dbReference>
<dbReference type="Proteomes" id="UP001177003">
    <property type="component" value="Chromosome 6"/>
</dbReference>
<dbReference type="FunFam" id="3.80.10.10:FF:000095">
    <property type="entry name" value="LRR receptor-like serine/threonine-protein kinase GSO1"/>
    <property type="match status" value="1"/>
</dbReference>
<evidence type="ECO:0008006" key="17">
    <source>
        <dbReference type="Google" id="ProtNLM"/>
    </source>
</evidence>
<dbReference type="InterPro" id="IPR013210">
    <property type="entry name" value="LRR_N_plant-typ"/>
</dbReference>
<dbReference type="GO" id="GO:0051707">
    <property type="term" value="P:response to other organism"/>
    <property type="evidence" value="ECO:0007669"/>
    <property type="project" value="UniProtKB-ARBA"/>
</dbReference>
<dbReference type="EMBL" id="OX465082">
    <property type="protein sequence ID" value="CAI9290211.1"/>
    <property type="molecule type" value="Genomic_DNA"/>
</dbReference>
<dbReference type="GO" id="GO:0005886">
    <property type="term" value="C:plasma membrane"/>
    <property type="evidence" value="ECO:0007669"/>
    <property type="project" value="UniProtKB-SubCell"/>
</dbReference>
<dbReference type="FunFam" id="3.80.10.10:FF:000275">
    <property type="entry name" value="Leucine-rich repeat receptor-like protein kinase"/>
    <property type="match status" value="1"/>
</dbReference>
<dbReference type="InterPro" id="IPR001611">
    <property type="entry name" value="Leu-rich_rpt"/>
</dbReference>
<dbReference type="Pfam" id="PF00560">
    <property type="entry name" value="LRR_1"/>
    <property type="match status" value="7"/>
</dbReference>
<comment type="similarity">
    <text evidence="2">Belongs to the RLP family.</text>
</comment>
<dbReference type="Gene3D" id="3.80.10.10">
    <property type="entry name" value="Ribonuclease Inhibitor"/>
    <property type="match status" value="4"/>
</dbReference>
<evidence type="ECO:0000256" key="12">
    <source>
        <dbReference type="SAM" id="Phobius"/>
    </source>
</evidence>
<dbReference type="SUPFAM" id="SSF52058">
    <property type="entry name" value="L domain-like"/>
    <property type="match status" value="2"/>
</dbReference>